<evidence type="ECO:0000256" key="13">
    <source>
        <dbReference type="PIRSR" id="PIRSR600715-1"/>
    </source>
</evidence>
<comment type="caution">
    <text evidence="12">Lacks conserved residue(s) required for the propagation of feature annotation.</text>
</comment>
<dbReference type="InterPro" id="IPR018480">
    <property type="entry name" value="PNAcMuramoyl-5peptid_Trfase_CS"/>
</dbReference>
<dbReference type="HAMAP" id="MF_02030">
    <property type="entry name" value="WecA_Gammaproteo"/>
    <property type="match status" value="1"/>
</dbReference>
<keyword evidence="4 12" id="KW-0328">Glycosyltransferase</keyword>
<keyword evidence="11 12" id="KW-0464">Manganese</keyword>
<feature type="transmembrane region" description="Helical" evidence="12">
    <location>
        <begin position="154"/>
        <end position="172"/>
    </location>
</feature>
<feature type="transmembrane region" description="Helical" evidence="12">
    <location>
        <begin position="240"/>
        <end position="257"/>
    </location>
</feature>
<comment type="pathway">
    <text evidence="12">Bacterial outer membrane biogenesis; enterobacterial common antigen biosynthesis.</text>
</comment>
<dbReference type="NCBIfam" id="TIGR02380">
    <property type="entry name" value="ECA_wecA"/>
    <property type="match status" value="1"/>
</dbReference>
<evidence type="ECO:0000256" key="12">
    <source>
        <dbReference type="HAMAP-Rule" id="MF_02030"/>
    </source>
</evidence>
<dbReference type="GO" id="GO:0016757">
    <property type="term" value="F:glycosyltransferase activity"/>
    <property type="evidence" value="ECO:0007669"/>
    <property type="project" value="UniProtKB-KW"/>
</dbReference>
<comment type="similarity">
    <text evidence="12">Belongs to the glycosyltransferase 4 family. WecA subfamily.</text>
</comment>
<keyword evidence="13" id="KW-0479">Metal-binding</keyword>
<dbReference type="GO" id="GO:0036380">
    <property type="term" value="F:UDP-N-acetylglucosamine-undecaprenyl-phosphate N-acetylglucosaminephosphotransferase activity"/>
    <property type="evidence" value="ECO:0007669"/>
    <property type="project" value="UniProtKB-UniRule"/>
</dbReference>
<evidence type="ECO:0000256" key="1">
    <source>
        <dbReference type="ARBA" id="ARBA00004651"/>
    </source>
</evidence>
<evidence type="ECO:0000256" key="10">
    <source>
        <dbReference type="ARBA" id="ARBA00023136"/>
    </source>
</evidence>
<dbReference type="RefSeq" id="WP_150435064.1">
    <property type="nucleotide sequence ID" value="NZ_VYKJ01000005.1"/>
</dbReference>
<feature type="transmembrane region" description="Helical" evidence="12">
    <location>
        <begin position="207"/>
        <end position="228"/>
    </location>
</feature>
<dbReference type="EMBL" id="VYKJ01000005">
    <property type="protein sequence ID" value="KAA8999863.1"/>
    <property type="molecule type" value="Genomic_DNA"/>
</dbReference>
<feature type="transmembrane region" description="Helical" evidence="12">
    <location>
        <begin position="95"/>
        <end position="118"/>
    </location>
</feature>
<dbReference type="UniPathway" id="UPA00566"/>
<reference evidence="14 15" key="1">
    <citation type="submission" date="2019-09" db="EMBL/GenBank/DDBJ databases">
        <authorList>
            <person name="Li Y."/>
        </authorList>
    </citation>
    <scope>NUCLEOTIDE SEQUENCE [LARGE SCALE GENOMIC DNA]</scope>
    <source>
        <strain evidence="14 15">L3-3HA</strain>
    </source>
</reference>
<comment type="subcellular location">
    <subcellularLocation>
        <location evidence="12">Cell inner membrane</location>
        <topology evidence="12">Multi-pass membrane protein</topology>
    </subcellularLocation>
    <subcellularLocation>
        <location evidence="1">Cell membrane</location>
        <topology evidence="1">Multi-pass membrane protein</topology>
    </subcellularLocation>
</comment>
<evidence type="ECO:0000313" key="14">
    <source>
        <dbReference type="EMBL" id="KAA8999863.1"/>
    </source>
</evidence>
<evidence type="ECO:0000256" key="5">
    <source>
        <dbReference type="ARBA" id="ARBA00022679"/>
    </source>
</evidence>
<name>A0A5J5G0I0_9GAMM</name>
<keyword evidence="8 12" id="KW-0448">Lipopolysaccharide biosynthesis</keyword>
<protein>
    <recommendedName>
        <fullName evidence="12">Undecaprenyl-phosphate alpha-N-acetylglucosaminyl 1-phosphate transferase</fullName>
        <ecNumber evidence="12">2.7.8.33</ecNumber>
    </recommendedName>
    <alternativeName>
        <fullName evidence="12">UDP-GlcNAc:undecaprenyl-phosphate GlcNAc-1-phosphate transferase</fullName>
    </alternativeName>
    <alternativeName>
        <fullName evidence="12">Undecaprenyl-phosphate GlcNAc-1-phosphate transferase</fullName>
    </alternativeName>
</protein>
<dbReference type="GO" id="GO:0000287">
    <property type="term" value="F:magnesium ion binding"/>
    <property type="evidence" value="ECO:0007669"/>
    <property type="project" value="InterPro"/>
</dbReference>
<organism evidence="14 15">
    <name type="scientific">Affinibrenneria salicis</name>
    <dbReference type="NCBI Taxonomy" id="2590031"/>
    <lineage>
        <taxon>Bacteria</taxon>
        <taxon>Pseudomonadati</taxon>
        <taxon>Pseudomonadota</taxon>
        <taxon>Gammaproteobacteria</taxon>
        <taxon>Enterobacterales</taxon>
        <taxon>Pectobacteriaceae</taxon>
        <taxon>Affinibrenneria</taxon>
    </lineage>
</organism>
<dbReference type="Pfam" id="PF00953">
    <property type="entry name" value="Glycos_transf_4"/>
    <property type="match status" value="1"/>
</dbReference>
<keyword evidence="7 12" id="KW-0460">Magnesium</keyword>
<dbReference type="GO" id="GO:0030145">
    <property type="term" value="F:manganese ion binding"/>
    <property type="evidence" value="ECO:0007669"/>
    <property type="project" value="InterPro"/>
</dbReference>
<dbReference type="AlphaFoldDB" id="A0A5J5G0I0"/>
<dbReference type="GO" id="GO:0009243">
    <property type="term" value="P:O antigen biosynthetic process"/>
    <property type="evidence" value="ECO:0007669"/>
    <property type="project" value="UniProtKB-UniRule"/>
</dbReference>
<dbReference type="CDD" id="cd06853">
    <property type="entry name" value="GT_WecA_like"/>
    <property type="match status" value="1"/>
</dbReference>
<comment type="cofactor">
    <cofactor evidence="12 13">
        <name>Mg(2+)</name>
        <dbReference type="ChEBI" id="CHEBI:18420"/>
    </cofactor>
</comment>
<comment type="function">
    <text evidence="12">Catalyzes the transfer of the GlcNAc-1-phosphate moiety from UDP-GlcNAc onto the carrier lipid undecaprenyl phosphate (C55-P), yielding GlcNAc-pyrophosphoryl-undecaprenyl (GlcNAc-PP-C55).</text>
</comment>
<dbReference type="PROSITE" id="PS01348">
    <property type="entry name" value="MRAY_2"/>
    <property type="match status" value="1"/>
</dbReference>
<accession>A0A5J5G0I0</accession>
<dbReference type="GO" id="GO:0071555">
    <property type="term" value="P:cell wall organization"/>
    <property type="evidence" value="ECO:0007669"/>
    <property type="project" value="TreeGrafter"/>
</dbReference>
<comment type="cofactor">
    <cofactor evidence="12">
        <name>Mn(2+)</name>
        <dbReference type="ChEBI" id="CHEBI:29035"/>
    </cofactor>
</comment>
<dbReference type="PANTHER" id="PTHR22926:SF3">
    <property type="entry name" value="UNDECAPRENYL-PHOSPHATE ALPHA-N-ACETYLGLUCOSAMINYL 1-PHOSPHATE TRANSFERASE"/>
    <property type="match status" value="1"/>
</dbReference>
<feature type="transmembrane region" description="Helical" evidence="12">
    <location>
        <begin position="277"/>
        <end position="305"/>
    </location>
</feature>
<keyword evidence="5 12" id="KW-0808">Transferase</keyword>
<dbReference type="InterPro" id="IPR012750">
    <property type="entry name" value="ECA_WecA-rel"/>
</dbReference>
<dbReference type="Proteomes" id="UP000335415">
    <property type="component" value="Unassembled WGS sequence"/>
</dbReference>
<feature type="transmembrane region" description="Helical" evidence="12">
    <location>
        <begin position="124"/>
        <end position="142"/>
    </location>
</feature>
<feature type="transmembrane region" description="Helical" evidence="12">
    <location>
        <begin position="311"/>
        <end position="329"/>
    </location>
</feature>
<keyword evidence="2 12" id="KW-1003">Cell membrane</keyword>
<evidence type="ECO:0000256" key="4">
    <source>
        <dbReference type="ARBA" id="ARBA00022676"/>
    </source>
</evidence>
<keyword evidence="6 12" id="KW-0812">Transmembrane</keyword>
<evidence type="ECO:0000256" key="6">
    <source>
        <dbReference type="ARBA" id="ARBA00022692"/>
    </source>
</evidence>
<keyword evidence="3 12" id="KW-0997">Cell inner membrane</keyword>
<gene>
    <name evidence="12 14" type="primary">wecA</name>
    <name evidence="14" type="ORF">FJU30_11210</name>
</gene>
<dbReference type="GO" id="GO:0009246">
    <property type="term" value="P:enterobacterial common antigen biosynthetic process"/>
    <property type="evidence" value="ECO:0007669"/>
    <property type="project" value="UniProtKB-UniRule"/>
</dbReference>
<evidence type="ECO:0000256" key="2">
    <source>
        <dbReference type="ARBA" id="ARBA00022475"/>
    </source>
</evidence>
<proteinExistence type="inferred from homology"/>
<dbReference type="GO" id="GO:0009276">
    <property type="term" value="C:Gram-negative-bacterium-type cell wall"/>
    <property type="evidence" value="ECO:0007669"/>
    <property type="project" value="InterPro"/>
</dbReference>
<dbReference type="OrthoDB" id="9783652at2"/>
<comment type="caution">
    <text evidence="14">The sequence shown here is derived from an EMBL/GenBank/DDBJ whole genome shotgun (WGS) entry which is preliminary data.</text>
</comment>
<dbReference type="EC" id="2.7.8.33" evidence="12"/>
<keyword evidence="10 12" id="KW-0472">Membrane</keyword>
<keyword evidence="15" id="KW-1185">Reference proteome</keyword>
<evidence type="ECO:0000256" key="11">
    <source>
        <dbReference type="ARBA" id="ARBA00023211"/>
    </source>
</evidence>
<feature type="transmembrane region" description="Helical" evidence="12">
    <location>
        <begin position="67"/>
        <end position="83"/>
    </location>
</feature>
<comment type="pathway">
    <text evidence="12">Bacterial outer membrane biogenesis; LPS O-antigen biosynthesis.</text>
</comment>
<feature type="binding site" evidence="13">
    <location>
        <position position="211"/>
    </location>
    <ligand>
        <name>Mg(2+)</name>
        <dbReference type="ChEBI" id="CHEBI:18420"/>
    </ligand>
</feature>
<sequence>MQELIIVFISALLVLFPARKAAIHVGLVDKPNDRKHHQGHIPYVGGISIYLALWVLYALHPQWLPDFPIYMICASLLLLAGVLDDRFDLPVFPRVLLQALVAALMMYFGLTLSTLGNIFFGTEIALGVFGYTVTLFAVWAAINAFNMIDGIDGLLGALSCVTFGALAMVFWLGGYNELAGWSLCLLAATVPYILLNLGFPLGQKYKVFMGDAGSTLIGFTVIWLLLLATQGENAVMHPVTALWLIAVPLMDMITISVRRIRRGHSPFRADREHLHHILLRAGLTSHQTLVAITGFALLLAAMGIIADRAGVAESVMLSAFLVVFIGYFWSTGHIWRLQTAVRRVTGRAAATLVEKQGHTSPLNR</sequence>
<evidence type="ECO:0000313" key="15">
    <source>
        <dbReference type="Proteomes" id="UP000335415"/>
    </source>
</evidence>
<keyword evidence="9 12" id="KW-1133">Transmembrane helix</keyword>
<feature type="transmembrane region" description="Helical" evidence="12">
    <location>
        <begin position="178"/>
        <end position="195"/>
    </location>
</feature>
<comment type="catalytic activity">
    <reaction evidence="12">
        <text>di-trans,octa-cis-undecaprenyl phosphate + UDP-N-acetyl-alpha-D-glucosamine = N-acetyl-alpha-D-glucosaminyl-di-trans,octa-cis-undecaprenyl diphosphate + UMP</text>
        <dbReference type="Rhea" id="RHEA:28090"/>
        <dbReference type="ChEBI" id="CHEBI:57705"/>
        <dbReference type="ChEBI" id="CHEBI:57865"/>
        <dbReference type="ChEBI" id="CHEBI:60392"/>
        <dbReference type="ChEBI" id="CHEBI:62959"/>
        <dbReference type="EC" id="2.7.8.33"/>
    </reaction>
</comment>
<evidence type="ECO:0000256" key="9">
    <source>
        <dbReference type="ARBA" id="ARBA00022989"/>
    </source>
</evidence>
<evidence type="ECO:0000256" key="8">
    <source>
        <dbReference type="ARBA" id="ARBA00022985"/>
    </source>
</evidence>
<dbReference type="GO" id="GO:0005886">
    <property type="term" value="C:plasma membrane"/>
    <property type="evidence" value="ECO:0007669"/>
    <property type="project" value="UniProtKB-SubCell"/>
</dbReference>
<dbReference type="GO" id="GO:0044038">
    <property type="term" value="P:cell wall macromolecule biosynthetic process"/>
    <property type="evidence" value="ECO:0007669"/>
    <property type="project" value="TreeGrafter"/>
</dbReference>
<dbReference type="InterPro" id="IPR000715">
    <property type="entry name" value="Glycosyl_transferase_4"/>
</dbReference>
<dbReference type="UniPathway" id="UPA00281"/>
<evidence type="ECO:0000256" key="7">
    <source>
        <dbReference type="ARBA" id="ARBA00022842"/>
    </source>
</evidence>
<dbReference type="PANTHER" id="PTHR22926">
    <property type="entry name" value="PHOSPHO-N-ACETYLMURAMOYL-PENTAPEPTIDE-TRANSFERASE"/>
    <property type="match status" value="1"/>
</dbReference>
<evidence type="ECO:0000256" key="3">
    <source>
        <dbReference type="ARBA" id="ARBA00022519"/>
    </source>
</evidence>
<feature type="binding site" evidence="13">
    <location>
        <position position="146"/>
    </location>
    <ligand>
        <name>Mg(2+)</name>
        <dbReference type="ChEBI" id="CHEBI:18420"/>
    </ligand>
</feature>